<dbReference type="Pfam" id="PF01613">
    <property type="entry name" value="Flavin_Reduct"/>
    <property type="match status" value="1"/>
</dbReference>
<dbReference type="AlphaFoldDB" id="A0A2G9YIS4"/>
<reference evidence="5 6" key="1">
    <citation type="submission" date="2017-09" db="EMBL/GenBank/DDBJ databases">
        <title>Depth-based differentiation of microbial function through sediment-hosted aquifers and enrichment of novel symbionts in the deep terrestrial subsurface.</title>
        <authorList>
            <person name="Probst A.J."/>
            <person name="Ladd B."/>
            <person name="Jarett J.K."/>
            <person name="Geller-Mcgrath D.E."/>
            <person name="Sieber C.M."/>
            <person name="Emerson J.B."/>
            <person name="Anantharaman K."/>
            <person name="Thomas B.C."/>
            <person name="Malmstrom R."/>
            <person name="Stieglmeier M."/>
            <person name="Klingl A."/>
            <person name="Woyke T."/>
            <person name="Ryan C.M."/>
            <person name="Banfield J.F."/>
        </authorList>
    </citation>
    <scope>NUCLEOTIDE SEQUENCE [LARGE SCALE GENOMIC DNA]</scope>
    <source>
        <strain evidence="5">CG23_combo_of_CG06-09_8_20_14_all_41_10</strain>
    </source>
</reference>
<accession>A0A2G9YIS4</accession>
<dbReference type="GO" id="GO:0016646">
    <property type="term" value="F:oxidoreductase activity, acting on the CH-NH group of donors, NAD or NADP as acceptor"/>
    <property type="evidence" value="ECO:0007669"/>
    <property type="project" value="UniProtKB-ARBA"/>
</dbReference>
<name>A0A2G9YIS4_9BACT</name>
<evidence type="ECO:0000256" key="2">
    <source>
        <dbReference type="ARBA" id="ARBA00022630"/>
    </source>
</evidence>
<dbReference type="EMBL" id="PCRK01000113">
    <property type="protein sequence ID" value="PIP19126.1"/>
    <property type="molecule type" value="Genomic_DNA"/>
</dbReference>
<evidence type="ECO:0000256" key="3">
    <source>
        <dbReference type="ARBA" id="ARBA00038054"/>
    </source>
</evidence>
<dbReference type="SUPFAM" id="SSF50475">
    <property type="entry name" value="FMN-binding split barrel"/>
    <property type="match status" value="1"/>
</dbReference>
<evidence type="ECO:0000313" key="6">
    <source>
        <dbReference type="Proteomes" id="UP000231292"/>
    </source>
</evidence>
<dbReference type="InterPro" id="IPR012349">
    <property type="entry name" value="Split_barrel_FMN-bd"/>
</dbReference>
<dbReference type="PANTHER" id="PTHR43567:SF1">
    <property type="entry name" value="FLAVOREDOXIN"/>
    <property type="match status" value="1"/>
</dbReference>
<dbReference type="Gene3D" id="2.30.110.10">
    <property type="entry name" value="Electron Transport, Fmn-binding Protein, Chain A"/>
    <property type="match status" value="1"/>
</dbReference>
<comment type="cofactor">
    <cofactor evidence="1">
        <name>FMN</name>
        <dbReference type="ChEBI" id="CHEBI:58210"/>
    </cofactor>
</comment>
<feature type="domain" description="Flavin reductase like" evidence="4">
    <location>
        <begin position="17"/>
        <end position="74"/>
    </location>
</feature>
<dbReference type="InterPro" id="IPR052174">
    <property type="entry name" value="Flavoredoxin"/>
</dbReference>
<comment type="similarity">
    <text evidence="3">Belongs to the flavoredoxin family.</text>
</comment>
<evidence type="ECO:0000256" key="1">
    <source>
        <dbReference type="ARBA" id="ARBA00001917"/>
    </source>
</evidence>
<sequence>MKKPVPVSSANRLINHGPVILVTSQYKDAGNIVTLAWNTPVSHSPMLVAIAVANKHYSTELITKSGEFVINVPNVDLMKQV</sequence>
<dbReference type="InterPro" id="IPR002563">
    <property type="entry name" value="Flavin_Rdtase-like_dom"/>
</dbReference>
<comment type="caution">
    <text evidence="5">The sequence shown here is derived from an EMBL/GenBank/DDBJ whole genome shotgun (WGS) entry which is preliminary data.</text>
</comment>
<gene>
    <name evidence="5" type="ORF">COX41_04550</name>
</gene>
<evidence type="ECO:0000313" key="5">
    <source>
        <dbReference type="EMBL" id="PIP19126.1"/>
    </source>
</evidence>
<feature type="non-terminal residue" evidence="5">
    <location>
        <position position="81"/>
    </location>
</feature>
<organism evidence="5 6">
    <name type="scientific">Candidatus Sherwoodlollariibacterium unditelluris</name>
    <dbReference type="NCBI Taxonomy" id="1974757"/>
    <lineage>
        <taxon>Bacteria</taxon>
        <taxon>Pseudomonadati</taxon>
        <taxon>Candidatus Omnitrophota</taxon>
        <taxon>Candidatus Sherwoodlollariibacterium</taxon>
    </lineage>
</organism>
<dbReference type="Proteomes" id="UP000231292">
    <property type="component" value="Unassembled WGS sequence"/>
</dbReference>
<proteinExistence type="inferred from homology"/>
<keyword evidence="2" id="KW-0285">Flavoprotein</keyword>
<evidence type="ECO:0000259" key="4">
    <source>
        <dbReference type="Pfam" id="PF01613"/>
    </source>
</evidence>
<dbReference type="GO" id="GO:0010181">
    <property type="term" value="F:FMN binding"/>
    <property type="evidence" value="ECO:0007669"/>
    <property type="project" value="InterPro"/>
</dbReference>
<dbReference type="PANTHER" id="PTHR43567">
    <property type="entry name" value="FLAVOREDOXIN-RELATED-RELATED"/>
    <property type="match status" value="1"/>
</dbReference>
<protein>
    <submittedName>
        <fullName evidence="5">Flavin reductase</fullName>
    </submittedName>
</protein>